<protein>
    <submittedName>
        <fullName evidence="9">Major facilitator superfamily transporter</fullName>
    </submittedName>
</protein>
<feature type="transmembrane region" description="Helical" evidence="7">
    <location>
        <begin position="220"/>
        <end position="238"/>
    </location>
</feature>
<evidence type="ECO:0000256" key="4">
    <source>
        <dbReference type="ARBA" id="ARBA00022989"/>
    </source>
</evidence>
<feature type="transmembrane region" description="Helical" evidence="7">
    <location>
        <begin position="41"/>
        <end position="58"/>
    </location>
</feature>
<dbReference type="GO" id="GO:0008270">
    <property type="term" value="F:zinc ion binding"/>
    <property type="evidence" value="ECO:0007669"/>
    <property type="project" value="InterPro"/>
</dbReference>
<dbReference type="GO" id="GO:0005351">
    <property type="term" value="F:carbohydrate:proton symporter activity"/>
    <property type="evidence" value="ECO:0007669"/>
    <property type="project" value="TreeGrafter"/>
</dbReference>
<dbReference type="PROSITE" id="PS00216">
    <property type="entry name" value="SUGAR_TRANSPORT_1"/>
    <property type="match status" value="1"/>
</dbReference>
<evidence type="ECO:0000256" key="5">
    <source>
        <dbReference type="ARBA" id="ARBA00023136"/>
    </source>
</evidence>
<evidence type="ECO:0000256" key="3">
    <source>
        <dbReference type="ARBA" id="ARBA00022692"/>
    </source>
</evidence>
<proteinExistence type="inferred from homology"/>
<gene>
    <name evidence="9" type="ORF">FNAPI_8726</name>
</gene>
<feature type="domain" description="Major facilitator superfamily (MFS) profile" evidence="8">
    <location>
        <begin position="1"/>
        <end position="408"/>
    </location>
</feature>
<dbReference type="PROSITE" id="PS50850">
    <property type="entry name" value="MFS"/>
    <property type="match status" value="1"/>
</dbReference>
<dbReference type="CDD" id="cd12148">
    <property type="entry name" value="fungal_TF_MHR"/>
    <property type="match status" value="1"/>
</dbReference>
<feature type="transmembrane region" description="Helical" evidence="7">
    <location>
        <begin position="320"/>
        <end position="343"/>
    </location>
</feature>
<evidence type="ECO:0000256" key="2">
    <source>
        <dbReference type="ARBA" id="ARBA00010992"/>
    </source>
</evidence>
<dbReference type="PANTHER" id="PTHR48022:SF11">
    <property type="entry name" value="MONOSACCHARIDE TRANSPORTER (HXT8), PUTATIVE (AFU_ORTHOLOGUE AFUA_2G08120)-RELATED"/>
    <property type="match status" value="1"/>
</dbReference>
<keyword evidence="6" id="KW-0539">Nucleus</keyword>
<name>A0A8H5J349_9HYPO</name>
<dbReference type="SUPFAM" id="SSF103473">
    <property type="entry name" value="MFS general substrate transporter"/>
    <property type="match status" value="1"/>
</dbReference>
<keyword evidence="10" id="KW-1185">Reference proteome</keyword>
<dbReference type="PANTHER" id="PTHR48022">
    <property type="entry name" value="PLASTIDIC GLUCOSE TRANSPORTER 4"/>
    <property type="match status" value="1"/>
</dbReference>
<dbReference type="InterPro" id="IPR005829">
    <property type="entry name" value="Sugar_transporter_CS"/>
</dbReference>
<evidence type="ECO:0000313" key="10">
    <source>
        <dbReference type="Proteomes" id="UP000574317"/>
    </source>
</evidence>
<keyword evidence="3 7" id="KW-0812">Transmembrane</keyword>
<sequence length="774" mass="85339">MESSSAMRLPIVIFVALGSLSYGYASSIIATTLDAFGRRKAILVAAMISTIGGALQAGSVNIGMFIAMRFLTGALVTLVPLYQSEMSPSHIRGLLVGIHGGMIGTGYALASWTGLGFYFVKASGAQWRIPLAIQCLPSLLLAVGILMLRETPRWLILANRIDEARDSFNYTRLAGGEGPSSDEETTDADFEVLRRQTICEMQQNVTFLDLLRTPSMRKRCITGFLTTFGCQATATIVINNYGPLLYASLGFSTVQQLLIQCGWISVAPFGNFINAYLVDHIGRVKMLLGGFAGCVIALIGECITMSVFEKTNHRGAASGAVFFLFLHVTIFTLCCDATSYVYASEIFPTPVRAKGLSISVSGLFFATIIFTTAAPTAFAEIGWKFYLVFIVATSVIIVYAYMTFPETRKMSLEDIQELFGDPIDGMPSEFVNQETVHHLDKDDEKKSIHAGELKYDLTRPSRPPSKQLVETLQLRIKILEDQLLALGQTIPALDINPRGTDLMTENKPETEEANADETEALLQQITEKCGSLAIDDDGELRYFSSQSNLNLVHKVGASLGELAKPASCDRVRLSQAVTLPLELQEHLLELYFCWQNPWVYIVDKSVFMRDWYSDVSTEYCTPLLLWAIYSVAARYSDRPCLRTDPDDPSTAGVQFAVHAKDLLRYECEITTIPAVQAAALLSIQCMAENKEPAGWLYIGMATRMAFNLGLNIDCTDLVKSGVISKEAANNAAGASAPFQNPLYRELHVRPSESYRLDVGYHLRPEKRFIGYRIA</sequence>
<dbReference type="Gene3D" id="1.20.1250.20">
    <property type="entry name" value="MFS general substrate transporter like domains"/>
    <property type="match status" value="1"/>
</dbReference>
<comment type="caution">
    <text evidence="9">The sequence shown here is derived from an EMBL/GenBank/DDBJ whole genome shotgun (WGS) entry which is preliminary data.</text>
</comment>
<dbReference type="GO" id="GO:0006351">
    <property type="term" value="P:DNA-templated transcription"/>
    <property type="evidence" value="ECO:0007669"/>
    <property type="project" value="InterPro"/>
</dbReference>
<feature type="transmembrane region" description="Helical" evidence="7">
    <location>
        <begin position="287"/>
        <end position="308"/>
    </location>
</feature>
<feature type="transmembrane region" description="Helical" evidence="7">
    <location>
        <begin position="355"/>
        <end position="379"/>
    </location>
</feature>
<evidence type="ECO:0000259" key="8">
    <source>
        <dbReference type="PROSITE" id="PS50850"/>
    </source>
</evidence>
<dbReference type="InterPro" id="IPR036259">
    <property type="entry name" value="MFS_trans_sf"/>
</dbReference>
<dbReference type="InterPro" id="IPR020846">
    <property type="entry name" value="MFS_dom"/>
</dbReference>
<feature type="transmembrane region" description="Helical" evidence="7">
    <location>
        <begin position="64"/>
        <end position="82"/>
    </location>
</feature>
<feature type="transmembrane region" description="Helical" evidence="7">
    <location>
        <begin position="6"/>
        <end position="29"/>
    </location>
</feature>
<dbReference type="InterPro" id="IPR007219">
    <property type="entry name" value="XnlR_reg_dom"/>
</dbReference>
<dbReference type="InterPro" id="IPR005828">
    <property type="entry name" value="MFS_sugar_transport-like"/>
</dbReference>
<keyword evidence="4 7" id="KW-1133">Transmembrane helix</keyword>
<dbReference type="Pfam" id="PF04082">
    <property type="entry name" value="Fungal_trans"/>
    <property type="match status" value="1"/>
</dbReference>
<evidence type="ECO:0000313" key="9">
    <source>
        <dbReference type="EMBL" id="KAF5546708.1"/>
    </source>
</evidence>
<organism evidence="9 10">
    <name type="scientific">Fusarium napiforme</name>
    <dbReference type="NCBI Taxonomy" id="42672"/>
    <lineage>
        <taxon>Eukaryota</taxon>
        <taxon>Fungi</taxon>
        <taxon>Dikarya</taxon>
        <taxon>Ascomycota</taxon>
        <taxon>Pezizomycotina</taxon>
        <taxon>Sordariomycetes</taxon>
        <taxon>Hypocreomycetidae</taxon>
        <taxon>Hypocreales</taxon>
        <taxon>Nectriaceae</taxon>
        <taxon>Fusarium</taxon>
        <taxon>Fusarium fujikuroi species complex</taxon>
    </lineage>
</organism>
<reference evidence="9 10" key="1">
    <citation type="submission" date="2020-05" db="EMBL/GenBank/DDBJ databases">
        <title>Identification and distribution of gene clusters putatively required for synthesis of sphingolipid metabolism inhibitors in phylogenetically diverse species of the filamentous fungus Fusarium.</title>
        <authorList>
            <person name="Kim H.-S."/>
            <person name="Busman M."/>
            <person name="Brown D.W."/>
            <person name="Divon H."/>
            <person name="Uhlig S."/>
            <person name="Proctor R.H."/>
        </authorList>
    </citation>
    <scope>NUCLEOTIDE SEQUENCE [LARGE SCALE GENOMIC DNA]</scope>
    <source>
        <strain evidence="9 10">NRRL 25196</strain>
    </source>
</reference>
<dbReference type="GO" id="GO:0016020">
    <property type="term" value="C:membrane"/>
    <property type="evidence" value="ECO:0007669"/>
    <property type="project" value="UniProtKB-SubCell"/>
</dbReference>
<dbReference type="GO" id="GO:0003677">
    <property type="term" value="F:DNA binding"/>
    <property type="evidence" value="ECO:0007669"/>
    <property type="project" value="InterPro"/>
</dbReference>
<feature type="transmembrane region" description="Helical" evidence="7">
    <location>
        <begin position="131"/>
        <end position="148"/>
    </location>
</feature>
<comment type="similarity">
    <text evidence="2">Belongs to the major facilitator superfamily. Sugar transporter (TC 2.A.1.1) family.</text>
</comment>
<evidence type="ECO:0000256" key="7">
    <source>
        <dbReference type="SAM" id="Phobius"/>
    </source>
</evidence>
<dbReference type="Pfam" id="PF00083">
    <property type="entry name" value="Sugar_tr"/>
    <property type="match status" value="1"/>
</dbReference>
<accession>A0A8H5J349</accession>
<feature type="transmembrane region" description="Helical" evidence="7">
    <location>
        <begin position="94"/>
        <end position="119"/>
    </location>
</feature>
<feature type="transmembrane region" description="Helical" evidence="7">
    <location>
        <begin position="385"/>
        <end position="402"/>
    </location>
</feature>
<dbReference type="AlphaFoldDB" id="A0A8H5J349"/>
<dbReference type="InterPro" id="IPR050360">
    <property type="entry name" value="MFS_Sugar_Transporters"/>
</dbReference>
<evidence type="ECO:0000256" key="6">
    <source>
        <dbReference type="ARBA" id="ARBA00023242"/>
    </source>
</evidence>
<dbReference type="EMBL" id="JAAOAO010000342">
    <property type="protein sequence ID" value="KAF5546708.1"/>
    <property type="molecule type" value="Genomic_DNA"/>
</dbReference>
<evidence type="ECO:0000256" key="1">
    <source>
        <dbReference type="ARBA" id="ARBA00004141"/>
    </source>
</evidence>
<dbReference type="Proteomes" id="UP000574317">
    <property type="component" value="Unassembled WGS sequence"/>
</dbReference>
<keyword evidence="5 7" id="KW-0472">Membrane</keyword>
<comment type="subcellular location">
    <subcellularLocation>
        <location evidence="1">Membrane</location>
        <topology evidence="1">Multi-pass membrane protein</topology>
    </subcellularLocation>
</comment>